<name>A0A2P2IH39_RHIMU</name>
<sequence length="14" mass="1702">MLQNKTNTILLFEH</sequence>
<reference evidence="1" key="1">
    <citation type="submission" date="2018-02" db="EMBL/GenBank/DDBJ databases">
        <title>Rhizophora mucronata_Transcriptome.</title>
        <authorList>
            <person name="Meera S.P."/>
            <person name="Sreeshan A."/>
            <person name="Augustine A."/>
        </authorList>
    </citation>
    <scope>NUCLEOTIDE SEQUENCE</scope>
    <source>
        <tissue evidence="1">Leaf</tissue>
    </source>
</reference>
<organism evidence="1">
    <name type="scientific">Rhizophora mucronata</name>
    <name type="common">Asiatic mangrove</name>
    <dbReference type="NCBI Taxonomy" id="61149"/>
    <lineage>
        <taxon>Eukaryota</taxon>
        <taxon>Viridiplantae</taxon>
        <taxon>Streptophyta</taxon>
        <taxon>Embryophyta</taxon>
        <taxon>Tracheophyta</taxon>
        <taxon>Spermatophyta</taxon>
        <taxon>Magnoliopsida</taxon>
        <taxon>eudicotyledons</taxon>
        <taxon>Gunneridae</taxon>
        <taxon>Pentapetalae</taxon>
        <taxon>rosids</taxon>
        <taxon>fabids</taxon>
        <taxon>Malpighiales</taxon>
        <taxon>Rhizophoraceae</taxon>
        <taxon>Rhizophora</taxon>
    </lineage>
</organism>
<accession>A0A2P2IH39</accession>
<proteinExistence type="predicted"/>
<evidence type="ECO:0000313" key="1">
    <source>
        <dbReference type="EMBL" id="MBW80543.1"/>
    </source>
</evidence>
<dbReference type="EMBL" id="GGEC01000060">
    <property type="protein sequence ID" value="MBW80543.1"/>
    <property type="molecule type" value="Transcribed_RNA"/>
</dbReference>
<protein>
    <submittedName>
        <fullName evidence="1">Uncharacterized protein</fullName>
    </submittedName>
</protein>